<dbReference type="RefSeq" id="WP_092611059.1">
    <property type="nucleotide sequence ID" value="NZ_FMYF01000007.1"/>
</dbReference>
<dbReference type="EMBL" id="FMYF01000007">
    <property type="protein sequence ID" value="SDB89772.1"/>
    <property type="molecule type" value="Genomic_DNA"/>
</dbReference>
<dbReference type="Proteomes" id="UP000199086">
    <property type="component" value="Unassembled WGS sequence"/>
</dbReference>
<dbReference type="OrthoDB" id="3748887at2"/>
<evidence type="ECO:0000313" key="1">
    <source>
        <dbReference type="EMBL" id="SDB89772.1"/>
    </source>
</evidence>
<gene>
    <name evidence="1" type="ORF">GA0111570_10719</name>
</gene>
<protein>
    <recommendedName>
        <fullName evidence="3">Short C-terminal domain-containing protein</fullName>
    </recommendedName>
</protein>
<proteinExistence type="predicted"/>
<dbReference type="STRING" id="1577474.GA0111570_10719"/>
<evidence type="ECO:0000313" key="2">
    <source>
        <dbReference type="Proteomes" id="UP000199086"/>
    </source>
</evidence>
<dbReference type="AlphaFoldDB" id="A0A1G6H6C3"/>
<keyword evidence="2" id="KW-1185">Reference proteome</keyword>
<name>A0A1G6H6C3_9ACTN</name>
<reference evidence="1 2" key="1">
    <citation type="submission" date="2016-06" db="EMBL/GenBank/DDBJ databases">
        <authorList>
            <person name="Olsen C.W."/>
            <person name="Carey S."/>
            <person name="Hinshaw L."/>
            <person name="Karasin A.I."/>
        </authorList>
    </citation>
    <scope>NUCLEOTIDE SEQUENCE [LARGE SCALE GENOMIC DNA]</scope>
    <source>
        <strain evidence="1 2">LZ-22</strain>
    </source>
</reference>
<organism evidence="1 2">
    <name type="scientific">Raineyella antarctica</name>
    <dbReference type="NCBI Taxonomy" id="1577474"/>
    <lineage>
        <taxon>Bacteria</taxon>
        <taxon>Bacillati</taxon>
        <taxon>Actinomycetota</taxon>
        <taxon>Actinomycetes</taxon>
        <taxon>Propionibacteriales</taxon>
        <taxon>Propionibacteriaceae</taxon>
        <taxon>Raineyella</taxon>
    </lineage>
</organism>
<accession>A0A1G6H6C3</accession>
<sequence>MFIVLLLIVIGFIYLSRQAERNGTPLFGEGWFAPGACPECQGHPHHQGPSHGAPEDEAMRTLANRLASGDITPEDYRERLAALRTTRAQAYDPTAGMPYLGPEDTAGH</sequence>
<evidence type="ECO:0008006" key="3">
    <source>
        <dbReference type="Google" id="ProtNLM"/>
    </source>
</evidence>